<protein>
    <submittedName>
        <fullName evidence="2">Alpha/beta hydrolase</fullName>
    </submittedName>
</protein>
<dbReference type="PRINTS" id="PR00111">
    <property type="entry name" value="ABHYDROLASE"/>
</dbReference>
<evidence type="ECO:0000313" key="3">
    <source>
        <dbReference type="Proteomes" id="UP001374803"/>
    </source>
</evidence>
<dbReference type="InterPro" id="IPR000073">
    <property type="entry name" value="AB_hydrolase_1"/>
</dbReference>
<dbReference type="Proteomes" id="UP001374803">
    <property type="component" value="Chromosome"/>
</dbReference>
<name>A0ABZ2KWH9_9BACT</name>
<dbReference type="Gene3D" id="3.40.50.1820">
    <property type="entry name" value="alpha/beta hydrolase"/>
    <property type="match status" value="1"/>
</dbReference>
<keyword evidence="3" id="KW-1185">Reference proteome</keyword>
<dbReference type="PANTHER" id="PTHR43798">
    <property type="entry name" value="MONOACYLGLYCEROL LIPASE"/>
    <property type="match status" value="1"/>
</dbReference>
<dbReference type="GO" id="GO:0016787">
    <property type="term" value="F:hydrolase activity"/>
    <property type="evidence" value="ECO:0007669"/>
    <property type="project" value="UniProtKB-KW"/>
</dbReference>
<proteinExistence type="predicted"/>
<organism evidence="2 3">
    <name type="scientific">Pendulispora rubella</name>
    <dbReference type="NCBI Taxonomy" id="2741070"/>
    <lineage>
        <taxon>Bacteria</taxon>
        <taxon>Pseudomonadati</taxon>
        <taxon>Myxococcota</taxon>
        <taxon>Myxococcia</taxon>
        <taxon>Myxococcales</taxon>
        <taxon>Sorangiineae</taxon>
        <taxon>Pendulisporaceae</taxon>
        <taxon>Pendulispora</taxon>
    </lineage>
</organism>
<evidence type="ECO:0000313" key="2">
    <source>
        <dbReference type="EMBL" id="WXB03049.1"/>
    </source>
</evidence>
<feature type="domain" description="AB hydrolase-1" evidence="1">
    <location>
        <begin position="9"/>
        <end position="236"/>
    </location>
</feature>
<keyword evidence="2" id="KW-0378">Hydrolase</keyword>
<gene>
    <name evidence="2" type="ORF">LVJ94_39850</name>
</gene>
<dbReference type="InterPro" id="IPR050266">
    <property type="entry name" value="AB_hydrolase_sf"/>
</dbReference>
<dbReference type="Pfam" id="PF12697">
    <property type="entry name" value="Abhydrolase_6"/>
    <property type="match status" value="1"/>
</dbReference>
<accession>A0ABZ2KWH9</accession>
<dbReference type="EMBL" id="CP089983">
    <property type="protein sequence ID" value="WXB03049.1"/>
    <property type="molecule type" value="Genomic_DNA"/>
</dbReference>
<reference evidence="2" key="1">
    <citation type="submission" date="2021-12" db="EMBL/GenBank/DDBJ databases">
        <title>Discovery of the Pendulisporaceae a myxobacterial family with distinct sporulation behavior and unique specialized metabolism.</title>
        <authorList>
            <person name="Garcia R."/>
            <person name="Popoff A."/>
            <person name="Bader C.D."/>
            <person name="Loehr J."/>
            <person name="Walesch S."/>
            <person name="Walt C."/>
            <person name="Boldt J."/>
            <person name="Bunk B."/>
            <person name="Haeckl F.J.F.P.J."/>
            <person name="Gunesch A.P."/>
            <person name="Birkelbach J."/>
            <person name="Nuebel U."/>
            <person name="Pietschmann T."/>
            <person name="Bach T."/>
            <person name="Mueller R."/>
        </authorList>
    </citation>
    <scope>NUCLEOTIDE SEQUENCE</scope>
    <source>
        <strain evidence="2">MSr11367</strain>
    </source>
</reference>
<sequence length="247" mass="26797">MMFWPSLLMDGTMWSSVAAHFESRYRVVLVDSPGHGESDPLVRKFAFDECARCIAELLDGLEIAKTIFVGNSWGAMIGGTFAARHPKRVVASVLMNGTASEAGLRQKLEYFALTRIVRAMGGVRGPLMRSVTRAFLGPTSLREKPEAVRTIRETVARAHVTSSILAVESVVSARPDQHALLATIRSPVYVVAGEEDPTFSLAETQRMAAAIPGAEFHVMPRTGHLAGLERPTEVAALIDGFLARVLP</sequence>
<dbReference type="PRINTS" id="PR00412">
    <property type="entry name" value="EPOXHYDRLASE"/>
</dbReference>
<evidence type="ECO:0000259" key="1">
    <source>
        <dbReference type="Pfam" id="PF12697"/>
    </source>
</evidence>
<dbReference type="InterPro" id="IPR000639">
    <property type="entry name" value="Epox_hydrolase-like"/>
</dbReference>
<dbReference type="SUPFAM" id="SSF53474">
    <property type="entry name" value="alpha/beta-Hydrolases"/>
    <property type="match status" value="1"/>
</dbReference>
<dbReference type="InterPro" id="IPR029058">
    <property type="entry name" value="AB_hydrolase_fold"/>
</dbReference>